<accession>A0A0U5E5T9</accession>
<evidence type="ECO:0000313" key="1">
    <source>
        <dbReference type="EMBL" id="CUU22413.1"/>
    </source>
</evidence>
<dbReference type="AlphaFoldDB" id="A0A0U5E5T9"/>
<dbReference type="KEGG" id="ege:EM595_0176"/>
<dbReference type="PATRIC" id="fig|1619313.3.peg.183"/>
<evidence type="ECO:0000313" key="2">
    <source>
        <dbReference type="Proteomes" id="UP000059419"/>
    </source>
</evidence>
<protein>
    <submittedName>
        <fullName evidence="1">Uncharacterized protein</fullName>
    </submittedName>
</protein>
<dbReference type="OrthoDB" id="6540387at2"/>
<dbReference type="EMBL" id="LN907827">
    <property type="protein sequence ID" value="CUU22413.1"/>
    <property type="molecule type" value="Genomic_DNA"/>
</dbReference>
<gene>
    <name evidence="1" type="ORF">EM595_0176</name>
</gene>
<dbReference type="Proteomes" id="UP000059419">
    <property type="component" value="Chromosome 1"/>
</dbReference>
<name>A0A0U5E5T9_9GAMM</name>
<keyword evidence="2" id="KW-1185">Reference proteome</keyword>
<proteinExistence type="predicted"/>
<organism evidence="1 2">
    <name type="scientific">Duffyella gerundensis</name>
    <dbReference type="NCBI Taxonomy" id="1619313"/>
    <lineage>
        <taxon>Bacteria</taxon>
        <taxon>Pseudomonadati</taxon>
        <taxon>Pseudomonadota</taxon>
        <taxon>Gammaproteobacteria</taxon>
        <taxon>Enterobacterales</taxon>
        <taxon>Erwiniaceae</taxon>
        <taxon>Duffyella</taxon>
    </lineage>
</organism>
<reference evidence="2" key="1">
    <citation type="submission" date="2015-11" db="EMBL/GenBank/DDBJ databases">
        <authorList>
            <person name="Blom J."/>
        </authorList>
    </citation>
    <scope>NUCLEOTIDE SEQUENCE [LARGE SCALE GENOMIC DNA]</scope>
</reference>
<sequence>MFKIIRSLFTSPEKLLQVINRSEIEDSLAEGERIFIDEDGKATVNLQNEAVQADFMKHVNALKRA</sequence>
<dbReference type="RefSeq" id="WP_067426889.1">
    <property type="nucleotide sequence ID" value="NZ_JACSXD010000035.1"/>
</dbReference>